<evidence type="ECO:0008006" key="9">
    <source>
        <dbReference type="Google" id="ProtNLM"/>
    </source>
</evidence>
<sequence>MNYATGTIVKSGKLVPTLILSVVWLRRPVAFPEWIAAGLLVLSSTLMALGEHLVDVNFQPLGLAIAFIQLVAASMQGNVQERVLKDYDATVSEAMLFGNSLGAVLVLVAMAANGEMAPAASFFLDSRFAFLLLLARSVTFLLGAIALSVLTKEYGTGAATAVGTLRKSLTLLFSFALFPKPYHLI</sequence>
<evidence type="ECO:0000256" key="2">
    <source>
        <dbReference type="ARBA" id="ARBA00022448"/>
    </source>
</evidence>
<gene>
    <name evidence="7" type="ORF">PCOR1329_LOCUS67626</name>
</gene>
<evidence type="ECO:0000256" key="5">
    <source>
        <dbReference type="ARBA" id="ARBA00023136"/>
    </source>
</evidence>
<evidence type="ECO:0000256" key="6">
    <source>
        <dbReference type="SAM" id="Phobius"/>
    </source>
</evidence>
<accession>A0ABN9WMC9</accession>
<dbReference type="InterPro" id="IPR013657">
    <property type="entry name" value="SCL35B1-4/HUT1"/>
</dbReference>
<name>A0ABN9WMC9_9DINO</name>
<feature type="transmembrane region" description="Helical" evidence="6">
    <location>
        <begin position="95"/>
        <end position="116"/>
    </location>
</feature>
<comment type="subcellular location">
    <subcellularLocation>
        <location evidence="1">Membrane</location>
        <topology evidence="1">Multi-pass membrane protein</topology>
    </subcellularLocation>
</comment>
<dbReference type="PANTHER" id="PTHR10778">
    <property type="entry name" value="SOLUTE CARRIER FAMILY 35 MEMBER B"/>
    <property type="match status" value="1"/>
</dbReference>
<comment type="caution">
    <text evidence="7">The sequence shown here is derived from an EMBL/GenBank/DDBJ whole genome shotgun (WGS) entry which is preliminary data.</text>
</comment>
<keyword evidence="2" id="KW-0813">Transport</keyword>
<keyword evidence="4 6" id="KW-1133">Transmembrane helix</keyword>
<dbReference type="Proteomes" id="UP001189429">
    <property type="component" value="Unassembled WGS sequence"/>
</dbReference>
<proteinExistence type="predicted"/>
<protein>
    <recommendedName>
        <fullName evidence="9">Sugar phosphate transporter domain-containing protein</fullName>
    </recommendedName>
</protein>
<evidence type="ECO:0000256" key="1">
    <source>
        <dbReference type="ARBA" id="ARBA00004141"/>
    </source>
</evidence>
<organism evidence="7 8">
    <name type="scientific">Prorocentrum cordatum</name>
    <dbReference type="NCBI Taxonomy" id="2364126"/>
    <lineage>
        <taxon>Eukaryota</taxon>
        <taxon>Sar</taxon>
        <taxon>Alveolata</taxon>
        <taxon>Dinophyceae</taxon>
        <taxon>Prorocentrales</taxon>
        <taxon>Prorocentraceae</taxon>
        <taxon>Prorocentrum</taxon>
    </lineage>
</organism>
<evidence type="ECO:0000256" key="4">
    <source>
        <dbReference type="ARBA" id="ARBA00022989"/>
    </source>
</evidence>
<evidence type="ECO:0000313" key="8">
    <source>
        <dbReference type="Proteomes" id="UP001189429"/>
    </source>
</evidence>
<keyword evidence="8" id="KW-1185">Reference proteome</keyword>
<reference evidence="7" key="1">
    <citation type="submission" date="2023-10" db="EMBL/GenBank/DDBJ databases">
        <authorList>
            <person name="Chen Y."/>
            <person name="Shah S."/>
            <person name="Dougan E. K."/>
            <person name="Thang M."/>
            <person name="Chan C."/>
        </authorList>
    </citation>
    <scope>NUCLEOTIDE SEQUENCE [LARGE SCALE GENOMIC DNA]</scope>
</reference>
<evidence type="ECO:0000313" key="7">
    <source>
        <dbReference type="EMBL" id="CAK0886220.1"/>
    </source>
</evidence>
<dbReference type="Pfam" id="PF08449">
    <property type="entry name" value="UAA"/>
    <property type="match status" value="1"/>
</dbReference>
<keyword evidence="3 6" id="KW-0812">Transmembrane</keyword>
<feature type="transmembrane region" description="Helical" evidence="6">
    <location>
        <begin position="128"/>
        <end position="150"/>
    </location>
</feature>
<keyword evidence="5 6" id="KW-0472">Membrane</keyword>
<dbReference type="EMBL" id="CAUYUJ010018772">
    <property type="protein sequence ID" value="CAK0886220.1"/>
    <property type="molecule type" value="Genomic_DNA"/>
</dbReference>
<evidence type="ECO:0000256" key="3">
    <source>
        <dbReference type="ARBA" id="ARBA00022692"/>
    </source>
</evidence>
<dbReference type="PANTHER" id="PTHR10778:SF8">
    <property type="entry name" value="ADENOSINE 3'-PHOSPHO 5'-PHOSPHOSULFATE TRANSPORTER 2"/>
    <property type="match status" value="1"/>
</dbReference>